<dbReference type="RefSeq" id="WP_100609505.1">
    <property type="nucleotide sequence ID" value="NZ_CP024962.1"/>
</dbReference>
<evidence type="ECO:0000256" key="5">
    <source>
        <dbReference type="ARBA" id="ARBA00023315"/>
    </source>
</evidence>
<dbReference type="Pfam" id="PF01553">
    <property type="entry name" value="Acyltransferase"/>
    <property type="match status" value="1"/>
</dbReference>
<dbReference type="CDD" id="cd07989">
    <property type="entry name" value="LPLAT_AGPAT-like"/>
    <property type="match status" value="1"/>
</dbReference>
<keyword evidence="2" id="KW-0444">Lipid biosynthesis</keyword>
<dbReference type="OrthoDB" id="9803035at2"/>
<proteinExistence type="predicted"/>
<evidence type="ECO:0000256" key="1">
    <source>
        <dbReference type="ARBA" id="ARBA00005189"/>
    </source>
</evidence>
<dbReference type="Proteomes" id="UP000232222">
    <property type="component" value="Chromosome"/>
</dbReference>
<dbReference type="KEGG" id="efr:EFREU_v1c04670"/>
<keyword evidence="7" id="KW-1185">Reference proteome</keyword>
<keyword evidence="3 6" id="KW-0808">Transferase</keyword>
<evidence type="ECO:0000256" key="2">
    <source>
        <dbReference type="ARBA" id="ARBA00022516"/>
    </source>
</evidence>
<dbReference type="GO" id="GO:0003841">
    <property type="term" value="F:1-acylglycerol-3-phosphate O-acyltransferase activity"/>
    <property type="evidence" value="ECO:0007669"/>
    <property type="project" value="TreeGrafter"/>
</dbReference>
<dbReference type="SMART" id="SM00563">
    <property type="entry name" value="PlsC"/>
    <property type="match status" value="1"/>
</dbReference>
<dbReference type="GO" id="GO:0006654">
    <property type="term" value="P:phosphatidic acid biosynthetic process"/>
    <property type="evidence" value="ECO:0007669"/>
    <property type="project" value="TreeGrafter"/>
</dbReference>
<dbReference type="PANTHER" id="PTHR10434">
    <property type="entry name" value="1-ACYL-SN-GLYCEROL-3-PHOSPHATE ACYLTRANSFERASE"/>
    <property type="match status" value="1"/>
</dbReference>
<reference evidence="6 7" key="1">
    <citation type="submission" date="2017-11" db="EMBL/GenBank/DDBJ databases">
        <title>Genome sequence of Entomoplasma freundtii BARC 318 (ATCC 51999).</title>
        <authorList>
            <person name="Lo W.-S."/>
            <person name="Gasparich G.E."/>
            <person name="Kuo C.-H."/>
        </authorList>
    </citation>
    <scope>NUCLEOTIDE SEQUENCE [LARGE SCALE GENOMIC DNA]</scope>
    <source>
        <strain evidence="6 7">BARC 318</strain>
    </source>
</reference>
<dbReference type="EMBL" id="CP024962">
    <property type="protein sequence ID" value="ATZ16493.1"/>
    <property type="molecule type" value="Genomic_DNA"/>
</dbReference>
<accession>A0A2K8NV36</accession>
<name>A0A2K8NV36_9MOLU</name>
<dbReference type="PANTHER" id="PTHR10434:SF64">
    <property type="entry name" value="1-ACYL-SN-GLYCEROL-3-PHOSPHATE ACYLTRANSFERASE-RELATED"/>
    <property type="match status" value="1"/>
</dbReference>
<comment type="pathway">
    <text evidence="1">Lipid metabolism.</text>
</comment>
<evidence type="ECO:0000313" key="7">
    <source>
        <dbReference type="Proteomes" id="UP000232222"/>
    </source>
</evidence>
<keyword evidence="4" id="KW-0443">Lipid metabolism</keyword>
<dbReference type="AlphaFoldDB" id="A0A2K8NV36"/>
<gene>
    <name evidence="6" type="primary">plsC</name>
    <name evidence="6" type="ORF">EFREU_v1c04670</name>
</gene>
<evidence type="ECO:0000313" key="6">
    <source>
        <dbReference type="EMBL" id="ATZ16493.1"/>
    </source>
</evidence>
<dbReference type="InterPro" id="IPR002123">
    <property type="entry name" value="Plipid/glycerol_acylTrfase"/>
</dbReference>
<organism evidence="6 7">
    <name type="scientific">Entomoplasma freundtii</name>
    <dbReference type="NCBI Taxonomy" id="74700"/>
    <lineage>
        <taxon>Bacteria</taxon>
        <taxon>Bacillati</taxon>
        <taxon>Mycoplasmatota</taxon>
        <taxon>Mollicutes</taxon>
        <taxon>Entomoplasmatales</taxon>
        <taxon>Entomoplasmataceae</taxon>
        <taxon>Entomoplasma</taxon>
    </lineage>
</organism>
<keyword evidence="5 6" id="KW-0012">Acyltransferase</keyword>
<protein>
    <submittedName>
        <fullName evidence="6">1-acyl-sn-glycerol-3-phosphate acyltransferase</fullName>
    </submittedName>
</protein>
<evidence type="ECO:0000256" key="4">
    <source>
        <dbReference type="ARBA" id="ARBA00023098"/>
    </source>
</evidence>
<sequence length="311" mass="35534">MANANANPKNENINTDTKPKDKVYFDKGKILYLWPGLLDIKRKARKISKKNQKDPNTYSEEYRYLWAKKAVGRLIKAMNIDIKVEGIENWLDRGVILAPNHESNFDPALLIAINDFDLQQPLAFIAKKELWTDKKMKHFMNIIDTIPLDRQSPRSALEAFQEGKDLVVDYKRSLVIFPEGTRSGADKVNKFQPASMKVAQMANAPIVPVTIIGSHMIFDPNRPKIVKVKVIFGKPIMPQKHISLSTDKLTANVQHEVEANMAKWKDKEPTYSLKFLKKTPKEKKKIEAKKAAKANPKTKKKSVKDLFKVID</sequence>
<evidence type="ECO:0000256" key="3">
    <source>
        <dbReference type="ARBA" id="ARBA00022679"/>
    </source>
</evidence>
<dbReference type="SUPFAM" id="SSF69593">
    <property type="entry name" value="Glycerol-3-phosphate (1)-acyltransferase"/>
    <property type="match status" value="1"/>
</dbReference>